<proteinExistence type="predicted"/>
<feature type="transmembrane region" description="Helical" evidence="1">
    <location>
        <begin position="6"/>
        <end position="29"/>
    </location>
</feature>
<sequence length="53" mass="5539">MTGLPSYGVGGSTSAPSSVVITMSFTVSLRGRRMRTSSMSPDFVNSPENSVVL</sequence>
<evidence type="ECO:0000313" key="2">
    <source>
        <dbReference type="EMBL" id="CDC72993.1"/>
    </source>
</evidence>
<organism evidence="2 3">
    <name type="scientific">Candidatus Colimorpha enterica</name>
    <dbReference type="NCBI Taxonomy" id="3083063"/>
    <lineage>
        <taxon>Bacteria</taxon>
        <taxon>Pseudomonadati</taxon>
        <taxon>Bacteroidota</taxon>
        <taxon>Bacteroidia</taxon>
        <taxon>Bacteroidales</taxon>
        <taxon>Candidatus Colimorpha</taxon>
    </lineage>
</organism>
<keyword evidence="1" id="KW-1133">Transmembrane helix</keyword>
<protein>
    <submittedName>
        <fullName evidence="2">Uncharacterized protein</fullName>
    </submittedName>
</protein>
<evidence type="ECO:0000313" key="3">
    <source>
        <dbReference type="Proteomes" id="UP000017938"/>
    </source>
</evidence>
<dbReference type="AlphaFoldDB" id="R6THV2"/>
<accession>R6THV2</accession>
<dbReference type="EMBL" id="CBFW010000138">
    <property type="protein sequence ID" value="CDC72993.1"/>
    <property type="molecule type" value="Genomic_DNA"/>
</dbReference>
<evidence type="ECO:0000256" key="1">
    <source>
        <dbReference type="SAM" id="Phobius"/>
    </source>
</evidence>
<keyword evidence="1" id="KW-0472">Membrane</keyword>
<comment type="caution">
    <text evidence="2">The sequence shown here is derived from an EMBL/GenBank/DDBJ whole genome shotgun (WGS) entry which is preliminary data.</text>
</comment>
<keyword evidence="1" id="KW-0812">Transmembrane</keyword>
<reference evidence="2" key="1">
    <citation type="submission" date="2012-11" db="EMBL/GenBank/DDBJ databases">
        <title>Dependencies among metagenomic species, viruses, plasmids and units of genetic variation.</title>
        <authorList>
            <person name="Nielsen H.B."/>
            <person name="Almeida M."/>
            <person name="Juncker A.S."/>
            <person name="Rasmussen S."/>
            <person name="Li J."/>
            <person name="Sunagawa S."/>
            <person name="Plichta D."/>
            <person name="Gautier L."/>
            <person name="Le Chatelier E."/>
            <person name="Peletier E."/>
            <person name="Bonde I."/>
            <person name="Nielsen T."/>
            <person name="Manichanh C."/>
            <person name="Arumugam M."/>
            <person name="Batto J."/>
            <person name="Santos M.B.Q.D."/>
            <person name="Blom N."/>
            <person name="Borruel N."/>
            <person name="Burgdorf K.S."/>
            <person name="Boumezbeur F."/>
            <person name="Casellas F."/>
            <person name="Dore J."/>
            <person name="Guarner F."/>
            <person name="Hansen T."/>
            <person name="Hildebrand F."/>
            <person name="Kaas R.S."/>
            <person name="Kennedy S."/>
            <person name="Kristiansen K."/>
            <person name="Kultima J.R."/>
            <person name="Leonard P."/>
            <person name="Levenez F."/>
            <person name="Lund O."/>
            <person name="Moumen B."/>
            <person name="Le Paslier D."/>
            <person name="Pons N."/>
            <person name="Pedersen O."/>
            <person name="Prifti E."/>
            <person name="Qin J."/>
            <person name="Raes J."/>
            <person name="Tap J."/>
            <person name="Tims S."/>
            <person name="Ussery D.W."/>
            <person name="Yamada T."/>
            <person name="MetaHit consortium"/>
            <person name="Renault P."/>
            <person name="Sicheritz-Ponten T."/>
            <person name="Bork P."/>
            <person name="Wang J."/>
            <person name="Brunak S."/>
            <person name="Ehrlich S.D."/>
        </authorList>
    </citation>
    <scope>NUCLEOTIDE SEQUENCE [LARGE SCALE GENOMIC DNA]</scope>
</reference>
<dbReference type="Proteomes" id="UP000017938">
    <property type="component" value="Unassembled WGS sequence"/>
</dbReference>
<name>R6THV2_9BACT</name>
<gene>
    <name evidence="2" type="ORF">BN580_01130</name>
</gene>